<dbReference type="Pfam" id="PF04362">
    <property type="entry name" value="Iron_traffic"/>
    <property type="match status" value="1"/>
</dbReference>
<reference evidence="4" key="1">
    <citation type="submission" date="2019-09" db="EMBL/GenBank/DDBJ databases">
        <title>Characterisation of the sponge microbiome using genome-centric metagenomics.</title>
        <authorList>
            <person name="Engelberts J.P."/>
            <person name="Robbins S.J."/>
            <person name="De Goeij J.M."/>
            <person name="Aranda M."/>
            <person name="Bell S.C."/>
            <person name="Webster N.S."/>
        </authorList>
    </citation>
    <scope>NUCLEOTIDE SEQUENCE</scope>
    <source>
        <strain evidence="4">SB0664_bin_27</strain>
    </source>
</reference>
<sequence length="106" mass="11617">MARLVQCAKIGQELPGMASPPYPGDLGQRIYERISQAGWDMWMQYSVVLINHYGLSLGDPQSREFLMQQMEEFFFGVGAQMPEGWTPEGTPGAGKGVPAGKGAPRK</sequence>
<evidence type="ECO:0000313" key="4">
    <source>
        <dbReference type="EMBL" id="MXY93935.1"/>
    </source>
</evidence>
<keyword evidence="1 2" id="KW-0408">Iron</keyword>
<dbReference type="SUPFAM" id="SSF111148">
    <property type="entry name" value="YggX-like"/>
    <property type="match status" value="1"/>
</dbReference>
<dbReference type="AlphaFoldDB" id="A0A6B0YUY8"/>
<evidence type="ECO:0000256" key="3">
    <source>
        <dbReference type="SAM" id="MobiDB-lite"/>
    </source>
</evidence>
<gene>
    <name evidence="4" type="ORF">F4Y42_10875</name>
</gene>
<dbReference type="PANTHER" id="PTHR36965">
    <property type="entry name" value="FE(2+)-TRAFFICKING PROTEIN-RELATED"/>
    <property type="match status" value="1"/>
</dbReference>
<dbReference type="GO" id="GO:0005506">
    <property type="term" value="F:iron ion binding"/>
    <property type="evidence" value="ECO:0007669"/>
    <property type="project" value="UniProtKB-UniRule"/>
</dbReference>
<accession>A0A6B0YUY8</accession>
<dbReference type="HAMAP" id="MF_00686">
    <property type="entry name" value="Fe_traffic_YggX"/>
    <property type="match status" value="1"/>
</dbReference>
<name>A0A6B0YUY8_9CHLR</name>
<comment type="similarity">
    <text evidence="2">Belongs to the Fe(2+)-trafficking protein family.</text>
</comment>
<dbReference type="GO" id="GO:0034599">
    <property type="term" value="P:cellular response to oxidative stress"/>
    <property type="evidence" value="ECO:0007669"/>
    <property type="project" value="TreeGrafter"/>
</dbReference>
<dbReference type="InterPro" id="IPR007457">
    <property type="entry name" value="Fe_traffick_prot_YggX"/>
</dbReference>
<organism evidence="4">
    <name type="scientific">Caldilineaceae bacterium SB0664_bin_27</name>
    <dbReference type="NCBI Taxonomy" id="2605260"/>
    <lineage>
        <taxon>Bacteria</taxon>
        <taxon>Bacillati</taxon>
        <taxon>Chloroflexota</taxon>
        <taxon>Caldilineae</taxon>
        <taxon>Caldilineales</taxon>
        <taxon>Caldilineaceae</taxon>
    </lineage>
</organism>
<feature type="region of interest" description="Disordered" evidence="3">
    <location>
        <begin position="84"/>
        <end position="106"/>
    </location>
</feature>
<dbReference type="InterPro" id="IPR036766">
    <property type="entry name" value="Fe_traffick_prot_YggX_sf"/>
</dbReference>
<dbReference type="Gene3D" id="1.10.3880.10">
    <property type="entry name" value="Fe(II) trafficking protein YggX"/>
    <property type="match status" value="1"/>
</dbReference>
<proteinExistence type="inferred from homology"/>
<comment type="function">
    <text evidence="2">Could be a mediator in iron transactions between iron acquisition and iron-requiring processes, such as synthesis and/or repair of Fe-S clusters in biosynthetic enzymes.</text>
</comment>
<dbReference type="PANTHER" id="PTHR36965:SF1">
    <property type="entry name" value="FE(2+)-TRAFFICKING PROTEIN-RELATED"/>
    <property type="match status" value="1"/>
</dbReference>
<protein>
    <recommendedName>
        <fullName evidence="2">Probable Fe(2+)-trafficking protein</fullName>
    </recommendedName>
</protein>
<evidence type="ECO:0000256" key="2">
    <source>
        <dbReference type="HAMAP-Rule" id="MF_00686"/>
    </source>
</evidence>
<dbReference type="GO" id="GO:0005829">
    <property type="term" value="C:cytosol"/>
    <property type="evidence" value="ECO:0007669"/>
    <property type="project" value="TreeGrafter"/>
</dbReference>
<evidence type="ECO:0000256" key="1">
    <source>
        <dbReference type="ARBA" id="ARBA00023004"/>
    </source>
</evidence>
<dbReference type="EMBL" id="VXRG01000090">
    <property type="protein sequence ID" value="MXY93935.1"/>
    <property type="molecule type" value="Genomic_DNA"/>
</dbReference>
<comment type="caution">
    <text evidence="4">The sequence shown here is derived from an EMBL/GenBank/DDBJ whole genome shotgun (WGS) entry which is preliminary data.</text>
</comment>
<dbReference type="NCBIfam" id="NF003817">
    <property type="entry name" value="PRK05408.1"/>
    <property type="match status" value="1"/>
</dbReference>